<organism evidence="11 12">
    <name type="scientific">Dreissena polymorpha</name>
    <name type="common">Zebra mussel</name>
    <name type="synonym">Mytilus polymorpha</name>
    <dbReference type="NCBI Taxonomy" id="45954"/>
    <lineage>
        <taxon>Eukaryota</taxon>
        <taxon>Metazoa</taxon>
        <taxon>Spiralia</taxon>
        <taxon>Lophotrochozoa</taxon>
        <taxon>Mollusca</taxon>
        <taxon>Bivalvia</taxon>
        <taxon>Autobranchia</taxon>
        <taxon>Heteroconchia</taxon>
        <taxon>Euheterodonta</taxon>
        <taxon>Imparidentia</taxon>
        <taxon>Neoheterodontei</taxon>
        <taxon>Myida</taxon>
        <taxon>Dreissenoidea</taxon>
        <taxon>Dreissenidae</taxon>
        <taxon>Dreissena</taxon>
    </lineage>
</organism>
<evidence type="ECO:0000256" key="4">
    <source>
        <dbReference type="ARBA" id="ARBA00022833"/>
    </source>
</evidence>
<comment type="caution">
    <text evidence="8">Lacks conserved residue(s) required for the propagation of feature annotation.</text>
</comment>
<dbReference type="PROSITE" id="PS50215">
    <property type="entry name" value="ADAM_MEPRO"/>
    <property type="match status" value="1"/>
</dbReference>
<name>A0A9D4FEE1_DREPO</name>
<sequence length="722" mass="81062">MKLLLIGSLAVLLVWSSSAFPRAINQAVWLEDITQNAKTRNLDLGLPESLQFKLKRRGHQDLTLNLVENKRLNQNAQVYEVQTKNHQNKLVKKETSPIVDVKFYHDKKNGGSFMVECSKRLKGACRRTLTGSLEIHNEAFEIKPTAETFVSRSLAVNKRNPHMLTRVVDRTGKGNYSVIARRGHITEEQDALVAQSDKADTLNLPKANRGKNNDDEIRILSNDIYHNPPKPEPGLVDSADVSDHSEKGLENKLDKEIRRLLTKRERNAFTEKLHRLRQKRQSTKTYAVEVLVVVDNAVWKKYYPHAVATATMTKDEATELSIRKRFSHIINGISLRFESIDDPELNIYVTITGIIIYKTIAANILLPNAKTVETVDGREVVDGGFYLDSLVGWLAGLSGTPDNDHAMLFTGYDFYLNDREYSVIGVAVMNGVCNMYRVSLQEERDYLTTVNVAAHELGHNLGAGHDGDTDDAIAPACSADDSFIMAPFVSSFSRDDAYTVNPWRFSKCSVKQFKKFIQSLGENNCLLDAGDFMDEYKIHSSNQPWELYSPAKQCQLEFGQDSGLGCDQSATDPRICLHMSCKGRDGSCYNIAAARGTPCDNPSLNKWCKEGLCVAKGASANNTALTSEECADCTDCCWYDKPCEEVSTDFEDIYDYGPDFLCDDPSGQDRCYATCIDSYEDSVEEEENSPDQGNTYNYDFRATQYPREFHAMARQLGIPDVM</sequence>
<accession>A0A9D4FEE1</accession>
<gene>
    <name evidence="11" type="ORF">DPMN_150307</name>
</gene>
<keyword evidence="5" id="KW-0482">Metalloprotease</keyword>
<evidence type="ECO:0000256" key="7">
    <source>
        <dbReference type="ARBA" id="ARBA00023180"/>
    </source>
</evidence>
<feature type="active site" evidence="8">
    <location>
        <position position="456"/>
    </location>
</feature>
<dbReference type="Pfam" id="PF01421">
    <property type="entry name" value="Reprolysin"/>
    <property type="match status" value="1"/>
</dbReference>
<dbReference type="InterPro" id="IPR024079">
    <property type="entry name" value="MetalloPept_cat_dom_sf"/>
</dbReference>
<reference evidence="11" key="1">
    <citation type="journal article" date="2019" name="bioRxiv">
        <title>The Genome of the Zebra Mussel, Dreissena polymorpha: A Resource for Invasive Species Research.</title>
        <authorList>
            <person name="McCartney M.A."/>
            <person name="Auch B."/>
            <person name="Kono T."/>
            <person name="Mallez S."/>
            <person name="Zhang Y."/>
            <person name="Obille A."/>
            <person name="Becker A."/>
            <person name="Abrahante J.E."/>
            <person name="Garbe J."/>
            <person name="Badalamenti J.P."/>
            <person name="Herman A."/>
            <person name="Mangelson H."/>
            <person name="Liachko I."/>
            <person name="Sullivan S."/>
            <person name="Sone E.D."/>
            <person name="Koren S."/>
            <person name="Silverstein K.A.T."/>
            <person name="Beckman K.B."/>
            <person name="Gohl D.M."/>
        </authorList>
    </citation>
    <scope>NUCLEOTIDE SEQUENCE</scope>
    <source>
        <strain evidence="11">Duluth1</strain>
        <tissue evidence="11">Whole animal</tissue>
    </source>
</reference>
<dbReference type="GO" id="GO:0006509">
    <property type="term" value="P:membrane protein ectodomain proteolysis"/>
    <property type="evidence" value="ECO:0007669"/>
    <property type="project" value="TreeGrafter"/>
</dbReference>
<protein>
    <recommendedName>
        <fullName evidence="10">Peptidase M12B domain-containing protein</fullName>
    </recommendedName>
</protein>
<evidence type="ECO:0000256" key="9">
    <source>
        <dbReference type="SAM" id="SignalP"/>
    </source>
</evidence>
<feature type="signal peptide" evidence="9">
    <location>
        <begin position="1"/>
        <end position="19"/>
    </location>
</feature>
<feature type="binding site" evidence="8">
    <location>
        <position position="459"/>
    </location>
    <ligand>
        <name>Zn(2+)</name>
        <dbReference type="ChEBI" id="CHEBI:29105"/>
        <note>catalytic</note>
    </ligand>
</feature>
<evidence type="ECO:0000256" key="5">
    <source>
        <dbReference type="ARBA" id="ARBA00023049"/>
    </source>
</evidence>
<dbReference type="GO" id="GO:0046872">
    <property type="term" value="F:metal ion binding"/>
    <property type="evidence" value="ECO:0007669"/>
    <property type="project" value="UniProtKB-KW"/>
</dbReference>
<dbReference type="Proteomes" id="UP000828390">
    <property type="component" value="Unassembled WGS sequence"/>
</dbReference>
<keyword evidence="12" id="KW-1185">Reference proteome</keyword>
<feature type="binding site" evidence="8">
    <location>
        <position position="455"/>
    </location>
    <ligand>
        <name>Zn(2+)</name>
        <dbReference type="ChEBI" id="CHEBI:29105"/>
        <note>catalytic</note>
    </ligand>
</feature>
<evidence type="ECO:0000313" key="11">
    <source>
        <dbReference type="EMBL" id="KAH3796737.1"/>
    </source>
</evidence>
<evidence type="ECO:0000256" key="3">
    <source>
        <dbReference type="ARBA" id="ARBA00022801"/>
    </source>
</evidence>
<feature type="domain" description="Peptidase M12B" evidence="10">
    <location>
        <begin position="286"/>
        <end position="530"/>
    </location>
</feature>
<dbReference type="GO" id="GO:0004222">
    <property type="term" value="F:metalloendopeptidase activity"/>
    <property type="evidence" value="ECO:0007669"/>
    <property type="project" value="InterPro"/>
</dbReference>
<keyword evidence="4 8" id="KW-0862">Zinc</keyword>
<dbReference type="Gene3D" id="3.40.390.10">
    <property type="entry name" value="Collagenase (Catalytic Domain)"/>
    <property type="match status" value="1"/>
</dbReference>
<keyword evidence="7" id="KW-0325">Glycoprotein</keyword>
<evidence type="ECO:0000256" key="6">
    <source>
        <dbReference type="ARBA" id="ARBA00023157"/>
    </source>
</evidence>
<evidence type="ECO:0000256" key="2">
    <source>
        <dbReference type="ARBA" id="ARBA00022723"/>
    </source>
</evidence>
<keyword evidence="2 8" id="KW-0479">Metal-binding</keyword>
<evidence type="ECO:0000259" key="10">
    <source>
        <dbReference type="PROSITE" id="PS50215"/>
    </source>
</evidence>
<dbReference type="PANTHER" id="PTHR11905">
    <property type="entry name" value="ADAM A DISINTEGRIN AND METALLOPROTEASE DOMAIN"/>
    <property type="match status" value="1"/>
</dbReference>
<evidence type="ECO:0000256" key="1">
    <source>
        <dbReference type="ARBA" id="ARBA00022670"/>
    </source>
</evidence>
<dbReference type="Pfam" id="PF17771">
    <property type="entry name" value="ADAMTS_CR_2"/>
    <property type="match status" value="1"/>
</dbReference>
<feature type="binding site" evidence="8">
    <location>
        <position position="465"/>
    </location>
    <ligand>
        <name>Zn(2+)</name>
        <dbReference type="ChEBI" id="CHEBI:29105"/>
        <note>catalytic</note>
    </ligand>
</feature>
<keyword evidence="9" id="KW-0732">Signal</keyword>
<dbReference type="InterPro" id="IPR041645">
    <property type="entry name" value="ADAMTS_CR_2"/>
</dbReference>
<dbReference type="Gene3D" id="3.40.1620.60">
    <property type="match status" value="1"/>
</dbReference>
<dbReference type="PANTHER" id="PTHR11905:SF159">
    <property type="entry name" value="ADAM METALLOPROTEASE"/>
    <property type="match status" value="1"/>
</dbReference>
<dbReference type="InterPro" id="IPR001590">
    <property type="entry name" value="Peptidase_M12B"/>
</dbReference>
<evidence type="ECO:0000256" key="8">
    <source>
        <dbReference type="PROSITE-ProRule" id="PRU00276"/>
    </source>
</evidence>
<dbReference type="AlphaFoldDB" id="A0A9D4FEE1"/>
<feature type="chain" id="PRO_5039425385" description="Peptidase M12B domain-containing protein" evidence="9">
    <location>
        <begin position="20"/>
        <end position="722"/>
    </location>
</feature>
<proteinExistence type="predicted"/>
<dbReference type="EMBL" id="JAIWYP010000007">
    <property type="protein sequence ID" value="KAH3796737.1"/>
    <property type="molecule type" value="Genomic_DNA"/>
</dbReference>
<dbReference type="SUPFAM" id="SSF55486">
    <property type="entry name" value="Metalloproteases ('zincins'), catalytic domain"/>
    <property type="match status" value="1"/>
</dbReference>
<comment type="caution">
    <text evidence="11">The sequence shown here is derived from an EMBL/GenBank/DDBJ whole genome shotgun (WGS) entry which is preliminary data.</text>
</comment>
<reference evidence="11" key="2">
    <citation type="submission" date="2020-11" db="EMBL/GenBank/DDBJ databases">
        <authorList>
            <person name="McCartney M.A."/>
            <person name="Auch B."/>
            <person name="Kono T."/>
            <person name="Mallez S."/>
            <person name="Becker A."/>
            <person name="Gohl D.M."/>
            <person name="Silverstein K.A.T."/>
            <person name="Koren S."/>
            <person name="Bechman K.B."/>
            <person name="Herman A."/>
            <person name="Abrahante J.E."/>
            <person name="Garbe J."/>
        </authorList>
    </citation>
    <scope>NUCLEOTIDE SEQUENCE</scope>
    <source>
        <strain evidence="11">Duluth1</strain>
        <tissue evidence="11">Whole animal</tissue>
    </source>
</reference>
<keyword evidence="6" id="KW-1015">Disulfide bond</keyword>
<evidence type="ECO:0000313" key="12">
    <source>
        <dbReference type="Proteomes" id="UP000828390"/>
    </source>
</evidence>
<keyword evidence="1" id="KW-0645">Protease</keyword>
<keyword evidence="3" id="KW-0378">Hydrolase</keyword>